<keyword evidence="10" id="KW-1185">Reference proteome</keyword>
<dbReference type="EMBL" id="JAPWGL010000001">
    <property type="protein sequence ID" value="MCZ4221779.1"/>
    <property type="molecule type" value="Genomic_DNA"/>
</dbReference>
<evidence type="ECO:0000256" key="3">
    <source>
        <dbReference type="ARBA" id="ARBA00022679"/>
    </source>
</evidence>
<feature type="transmembrane region" description="Helical" evidence="8">
    <location>
        <begin position="125"/>
        <end position="152"/>
    </location>
</feature>
<evidence type="ECO:0000256" key="6">
    <source>
        <dbReference type="ARBA" id="ARBA00023136"/>
    </source>
</evidence>
<dbReference type="Proteomes" id="UP001144341">
    <property type="component" value="Unassembled WGS sequence"/>
</dbReference>
<keyword evidence="3" id="KW-0808">Transferase</keyword>
<evidence type="ECO:0000256" key="2">
    <source>
        <dbReference type="ARBA" id="ARBA00022475"/>
    </source>
</evidence>
<comment type="similarity">
    <text evidence="7">Belongs to the glycosyltransferase 87 family.</text>
</comment>
<feature type="transmembrane region" description="Helical" evidence="8">
    <location>
        <begin position="164"/>
        <end position="189"/>
    </location>
</feature>
<evidence type="ECO:0000256" key="5">
    <source>
        <dbReference type="ARBA" id="ARBA00022989"/>
    </source>
</evidence>
<keyword evidence="4 8" id="KW-0812">Transmembrane</keyword>
<organism evidence="9 10">
    <name type="scientific">Pedobacter rhodius</name>
    <dbReference type="NCBI Taxonomy" id="3004098"/>
    <lineage>
        <taxon>Bacteria</taxon>
        <taxon>Pseudomonadati</taxon>
        <taxon>Bacteroidota</taxon>
        <taxon>Sphingobacteriia</taxon>
        <taxon>Sphingobacteriales</taxon>
        <taxon>Sphingobacteriaceae</taxon>
        <taxon>Pedobacter</taxon>
    </lineage>
</organism>
<feature type="transmembrane region" description="Helical" evidence="8">
    <location>
        <begin position="255"/>
        <end position="276"/>
    </location>
</feature>
<protein>
    <submittedName>
        <fullName evidence="9">Glycosyltransferase family 87 protein</fullName>
    </submittedName>
</protein>
<evidence type="ECO:0000256" key="4">
    <source>
        <dbReference type="ARBA" id="ARBA00022692"/>
    </source>
</evidence>
<evidence type="ECO:0000256" key="1">
    <source>
        <dbReference type="ARBA" id="ARBA00004651"/>
    </source>
</evidence>
<evidence type="ECO:0000313" key="9">
    <source>
        <dbReference type="EMBL" id="MCZ4221779.1"/>
    </source>
</evidence>
<evidence type="ECO:0000256" key="8">
    <source>
        <dbReference type="SAM" id="Phobius"/>
    </source>
</evidence>
<feature type="transmembrane region" description="Helical" evidence="8">
    <location>
        <begin position="361"/>
        <end position="379"/>
    </location>
</feature>
<feature type="transmembrane region" description="Helical" evidence="8">
    <location>
        <begin position="288"/>
        <end position="305"/>
    </location>
</feature>
<feature type="transmembrane region" description="Helical" evidence="8">
    <location>
        <begin position="21"/>
        <end position="41"/>
    </location>
</feature>
<name>A0ABT4KS81_9SPHI</name>
<gene>
    <name evidence="9" type="ORF">O0931_00560</name>
</gene>
<feature type="transmembrane region" description="Helical" evidence="8">
    <location>
        <begin position="311"/>
        <end position="326"/>
    </location>
</feature>
<keyword evidence="2" id="KW-1003">Cell membrane</keyword>
<dbReference type="RefSeq" id="WP_269413616.1">
    <property type="nucleotide sequence ID" value="NZ_JAPWGL010000001.1"/>
</dbReference>
<proteinExistence type="inferred from homology"/>
<comment type="subcellular location">
    <subcellularLocation>
        <location evidence="1">Cell membrane</location>
        <topology evidence="1">Multi-pass membrane protein</topology>
    </subcellularLocation>
</comment>
<sequence length="405" mass="47245">MIPFLSPDKTNRSVTKIYEDYRFAFFLWLAVTLIFVIDSWITNRLNNYLIFENTFRNLINQQSFYDLYPDFHEDANHYGPIFSLIVAPFAALPNWLGLLFWNLFNCIFLFKAVQTLPVSQKDRLIFCYIAIPCLIESMLNQQFNAAAGALIILNYTQLNKVKGFYAAMFMVLGIFVKLYGIVGLAFFFFCKHKSRYILYSLFWALVFFMLPMLFSSPLFVTDSYFDWFVSLTHKNATNVSGEGIDMSIMGFFRELFHTPILTNSICIGVGALLFMIPYLNYKCFKKKRFQLLILSSALLFPILFSTGAEDCTFIISIAGVGIWYVLEKDRLLKNILLPVLLITACNFPLLFFPEFSKSHRIMLSMLSFPYFLVWIRVLYKAFMYKKIFKHDDEPMATQENLLLNI</sequence>
<reference evidence="9" key="1">
    <citation type="submission" date="2022-12" db="EMBL/GenBank/DDBJ databases">
        <title>Genome sequence of SJ11.</title>
        <authorList>
            <person name="Woo H."/>
        </authorList>
    </citation>
    <scope>NUCLEOTIDE SEQUENCE</scope>
    <source>
        <strain evidence="9">SJ11</strain>
    </source>
</reference>
<accession>A0ABT4KS81</accession>
<feature type="transmembrane region" description="Helical" evidence="8">
    <location>
        <begin position="196"/>
        <end position="220"/>
    </location>
</feature>
<feature type="transmembrane region" description="Helical" evidence="8">
    <location>
        <begin position="81"/>
        <end position="104"/>
    </location>
</feature>
<keyword evidence="6 8" id="KW-0472">Membrane</keyword>
<comment type="caution">
    <text evidence="9">The sequence shown here is derived from an EMBL/GenBank/DDBJ whole genome shotgun (WGS) entry which is preliminary data.</text>
</comment>
<feature type="transmembrane region" description="Helical" evidence="8">
    <location>
        <begin position="335"/>
        <end position="355"/>
    </location>
</feature>
<dbReference type="InterPro" id="IPR018584">
    <property type="entry name" value="GT87"/>
</dbReference>
<dbReference type="Pfam" id="PF09594">
    <property type="entry name" value="GT87"/>
    <property type="match status" value="1"/>
</dbReference>
<evidence type="ECO:0000313" key="10">
    <source>
        <dbReference type="Proteomes" id="UP001144341"/>
    </source>
</evidence>
<evidence type="ECO:0000256" key="7">
    <source>
        <dbReference type="ARBA" id="ARBA00024033"/>
    </source>
</evidence>
<keyword evidence="5 8" id="KW-1133">Transmembrane helix</keyword>